<feature type="compositionally biased region" description="Polar residues" evidence="1">
    <location>
        <begin position="237"/>
        <end position="246"/>
    </location>
</feature>
<feature type="compositionally biased region" description="Polar residues" evidence="1">
    <location>
        <begin position="368"/>
        <end position="384"/>
    </location>
</feature>
<dbReference type="STRING" id="1051891.A0A0C3L1Y4"/>
<feature type="region of interest" description="Disordered" evidence="1">
    <location>
        <begin position="329"/>
        <end position="435"/>
    </location>
</feature>
<feature type="compositionally biased region" description="Basic and acidic residues" evidence="1">
    <location>
        <begin position="71"/>
        <end position="120"/>
    </location>
</feature>
<feature type="compositionally biased region" description="Polar residues" evidence="1">
    <location>
        <begin position="396"/>
        <end position="406"/>
    </location>
</feature>
<protein>
    <submittedName>
        <fullName evidence="2">Uncharacterized protein</fullName>
    </submittedName>
</protein>
<dbReference type="EMBL" id="KN823004">
    <property type="protein sequence ID" value="KIO27753.1"/>
    <property type="molecule type" value="Genomic_DNA"/>
</dbReference>
<evidence type="ECO:0000313" key="3">
    <source>
        <dbReference type="Proteomes" id="UP000054248"/>
    </source>
</evidence>
<evidence type="ECO:0000313" key="2">
    <source>
        <dbReference type="EMBL" id="KIO27753.1"/>
    </source>
</evidence>
<dbReference type="Proteomes" id="UP000054248">
    <property type="component" value="Unassembled WGS sequence"/>
</dbReference>
<feature type="region of interest" description="Disordered" evidence="1">
    <location>
        <begin position="1"/>
        <end position="293"/>
    </location>
</feature>
<feature type="compositionally biased region" description="Basic and acidic residues" evidence="1">
    <location>
        <begin position="211"/>
        <end position="233"/>
    </location>
</feature>
<feature type="compositionally biased region" description="Polar residues" evidence="1">
    <location>
        <begin position="198"/>
        <end position="209"/>
    </location>
</feature>
<feature type="compositionally biased region" description="Polar residues" evidence="1">
    <location>
        <begin position="1"/>
        <end position="29"/>
    </location>
</feature>
<organism evidence="2 3">
    <name type="scientific">Tulasnella calospora MUT 4182</name>
    <dbReference type="NCBI Taxonomy" id="1051891"/>
    <lineage>
        <taxon>Eukaryota</taxon>
        <taxon>Fungi</taxon>
        <taxon>Dikarya</taxon>
        <taxon>Basidiomycota</taxon>
        <taxon>Agaricomycotina</taxon>
        <taxon>Agaricomycetes</taxon>
        <taxon>Cantharellales</taxon>
        <taxon>Tulasnellaceae</taxon>
        <taxon>Tulasnella</taxon>
    </lineage>
</organism>
<feature type="compositionally biased region" description="Acidic residues" evidence="1">
    <location>
        <begin position="152"/>
        <end position="161"/>
    </location>
</feature>
<evidence type="ECO:0000256" key="1">
    <source>
        <dbReference type="SAM" id="MobiDB-lite"/>
    </source>
</evidence>
<feature type="compositionally biased region" description="Low complexity" evidence="1">
    <location>
        <begin position="345"/>
        <end position="361"/>
    </location>
</feature>
<feature type="compositionally biased region" description="Basic and acidic residues" evidence="1">
    <location>
        <begin position="173"/>
        <end position="183"/>
    </location>
</feature>
<accession>A0A0C3L1Y4</accession>
<feature type="compositionally biased region" description="Low complexity" evidence="1">
    <location>
        <begin position="266"/>
        <end position="286"/>
    </location>
</feature>
<sequence length="435" mass="47269">MTPTSAVPTPMTGRSSIPSGSKDSFSMNSPYPRHAHRYSRSSGDIRADSMGDPGGGIMGGPRTDSPPPIDSGRRFPFERQDSAMSVEGRDKDRSLGMPRQELDRRSRHTADEGDHERMDVDGNVDPRMAEGDQGRIGRASAGRRGRPTGATLDEDERDSVEEFLTTAISPSGDDDRAGRGGEGEERDELQEDREMSPMGTQAVRTQSHGGQHLERWRAVDREREMRRDDEQRADSGPQMQYANSNGLVKIKSDQFRYYSTPDQLKQHSPSTSPHLSSSHPQPQHGSTYPPPAFQTLAMQHGQLQQIRRGTIAGIVTTPNPRDEFAYQRASYSGPSHSRRPSGENGPPSSGLSHPSLVGPPSASGPLSAGTSGTHIIYPHSQQPRHTGPGPAVKPTLNAQGQRTCRQCGQPGRYKDGKCVEKWGPGPAGPGTVCDR</sequence>
<gene>
    <name evidence="2" type="ORF">M407DRAFT_189241</name>
</gene>
<dbReference type="AlphaFoldDB" id="A0A0C3L1Y4"/>
<proteinExistence type="predicted"/>
<reference evidence="3" key="2">
    <citation type="submission" date="2015-01" db="EMBL/GenBank/DDBJ databases">
        <title>Evolutionary Origins and Diversification of the Mycorrhizal Mutualists.</title>
        <authorList>
            <consortium name="DOE Joint Genome Institute"/>
            <consortium name="Mycorrhizal Genomics Consortium"/>
            <person name="Kohler A."/>
            <person name="Kuo A."/>
            <person name="Nagy L.G."/>
            <person name="Floudas D."/>
            <person name="Copeland A."/>
            <person name="Barry K.W."/>
            <person name="Cichocki N."/>
            <person name="Veneault-Fourrey C."/>
            <person name="LaButti K."/>
            <person name="Lindquist E.A."/>
            <person name="Lipzen A."/>
            <person name="Lundell T."/>
            <person name="Morin E."/>
            <person name="Murat C."/>
            <person name="Riley R."/>
            <person name="Ohm R."/>
            <person name="Sun H."/>
            <person name="Tunlid A."/>
            <person name="Henrissat B."/>
            <person name="Grigoriev I.V."/>
            <person name="Hibbett D.S."/>
            <person name="Martin F."/>
        </authorList>
    </citation>
    <scope>NUCLEOTIDE SEQUENCE [LARGE SCALE GENOMIC DNA]</scope>
    <source>
        <strain evidence="3">MUT 4182</strain>
    </source>
</reference>
<keyword evidence="3" id="KW-1185">Reference proteome</keyword>
<reference evidence="2 3" key="1">
    <citation type="submission" date="2014-04" db="EMBL/GenBank/DDBJ databases">
        <authorList>
            <consortium name="DOE Joint Genome Institute"/>
            <person name="Kuo A."/>
            <person name="Girlanda M."/>
            <person name="Perotto S."/>
            <person name="Kohler A."/>
            <person name="Nagy L.G."/>
            <person name="Floudas D."/>
            <person name="Copeland A."/>
            <person name="Barry K.W."/>
            <person name="Cichocki N."/>
            <person name="Veneault-Fourrey C."/>
            <person name="LaButti K."/>
            <person name="Lindquist E.A."/>
            <person name="Lipzen A."/>
            <person name="Lundell T."/>
            <person name="Morin E."/>
            <person name="Murat C."/>
            <person name="Sun H."/>
            <person name="Tunlid A."/>
            <person name="Henrissat B."/>
            <person name="Grigoriev I.V."/>
            <person name="Hibbett D.S."/>
            <person name="Martin F."/>
            <person name="Nordberg H.P."/>
            <person name="Cantor M.N."/>
            <person name="Hua S.X."/>
        </authorList>
    </citation>
    <scope>NUCLEOTIDE SEQUENCE [LARGE SCALE GENOMIC DNA]</scope>
    <source>
        <strain evidence="2 3">MUT 4182</strain>
    </source>
</reference>
<dbReference type="OrthoDB" id="2162994at2759"/>
<dbReference type="HOGENOM" id="CLU_630373_0_0_1"/>
<name>A0A0C3L1Y4_9AGAM</name>